<dbReference type="InterPro" id="IPR029500">
    <property type="entry name" value="QueF"/>
</dbReference>
<name>A0A6N9TBT6_9ALTE</name>
<evidence type="ECO:0000256" key="3">
    <source>
        <dbReference type="ARBA" id="ARBA00022857"/>
    </source>
</evidence>
<proteinExistence type="inferred from homology"/>
<evidence type="ECO:0000313" key="7">
    <source>
        <dbReference type="EMBL" id="NDW14601.1"/>
    </source>
</evidence>
<dbReference type="InterPro" id="IPR029139">
    <property type="entry name" value="QueF_N"/>
</dbReference>
<evidence type="ECO:0000256" key="4">
    <source>
        <dbReference type="ARBA" id="ARBA00023002"/>
    </source>
</evidence>
<feature type="binding site" evidence="5">
    <location>
        <begin position="98"/>
        <end position="100"/>
    </location>
    <ligand>
        <name>substrate</name>
    </ligand>
</feature>
<comment type="caution">
    <text evidence="7">The sequence shown here is derived from an EMBL/GenBank/DDBJ whole genome shotgun (WGS) entry which is preliminary data.</text>
</comment>
<gene>
    <name evidence="5 7" type="primary">queF</name>
    <name evidence="7" type="ORF">GTQ48_03520</name>
</gene>
<evidence type="ECO:0000256" key="1">
    <source>
        <dbReference type="ARBA" id="ARBA00022490"/>
    </source>
</evidence>
<dbReference type="NCBIfam" id="TIGR03138">
    <property type="entry name" value="QueF"/>
    <property type="match status" value="1"/>
</dbReference>
<dbReference type="GO" id="GO:0033739">
    <property type="term" value="F:preQ1 synthase activity"/>
    <property type="evidence" value="ECO:0007669"/>
    <property type="project" value="UniProtKB-UniRule"/>
</dbReference>
<sequence length="293" mass="33426">MSTDNKREKITISAPDDLSLGKQVDYEYEYNPALLQGVPRSLSRDTLSFKSGAPSSDTLPFEGIDTWTGYELSWLNMKGKPQVAILECMVPITSENLIESKSFKLYLNSFNQTRFKSSDDVKTVLKKDLSACAGKDVEVNLILPSEFETLQFKEFQGTLLDELDIEIDNYEPDTRYLGLASSDKGKEVSETLISHLLKSNCLITSQPDWASIQIKYTGSSIDHEGLLRYLISFRQHNEFHEQCVERIYTDILNHCKPTKLTVCARYTRRGGLDINPFRTNFEAPYPNHRQARQ</sequence>
<comment type="pathway">
    <text evidence="5">tRNA modification; tRNA-queuosine biosynthesis.</text>
</comment>
<protein>
    <recommendedName>
        <fullName evidence="5">NADPH-dependent 7-cyano-7-deazaguanine reductase</fullName>
        <ecNumber evidence="5">1.7.1.13</ecNumber>
    </recommendedName>
    <alternativeName>
        <fullName evidence="5">7-cyano-7-carbaguanine reductase</fullName>
    </alternativeName>
    <alternativeName>
        <fullName evidence="5">NADPH-dependent nitrile oxidoreductase</fullName>
    </alternativeName>
    <alternativeName>
        <fullName evidence="5">PreQ(0) reductase</fullName>
    </alternativeName>
</protein>
<keyword evidence="4 5" id="KW-0560">Oxidoreductase</keyword>
<comment type="subcellular location">
    <subcellularLocation>
        <location evidence="5">Cytoplasm</location>
    </subcellularLocation>
</comment>
<dbReference type="SUPFAM" id="SSF55620">
    <property type="entry name" value="Tetrahydrobiopterin biosynthesis enzymes-like"/>
    <property type="match status" value="1"/>
</dbReference>
<dbReference type="InterPro" id="IPR043133">
    <property type="entry name" value="GTP-CH-I_C/QueF"/>
</dbReference>
<dbReference type="Gene3D" id="3.30.1130.10">
    <property type="match status" value="2"/>
</dbReference>
<feature type="binding site" evidence="5">
    <location>
        <begin position="269"/>
        <end position="270"/>
    </location>
    <ligand>
        <name>NADPH</name>
        <dbReference type="ChEBI" id="CHEBI:57783"/>
    </ligand>
</feature>
<dbReference type="RefSeq" id="WP_163105198.1">
    <property type="nucleotide sequence ID" value="NZ_JAAAWO010000002.1"/>
</dbReference>
<keyword evidence="2 5" id="KW-0671">Queuosine biosynthesis</keyword>
<feature type="binding site" evidence="5">
    <location>
        <begin position="100"/>
        <end position="101"/>
    </location>
    <ligand>
        <name>NADPH</name>
        <dbReference type="ChEBI" id="CHEBI:57783"/>
    </ligand>
</feature>
<dbReference type="InterPro" id="IPR016428">
    <property type="entry name" value="QueF_type2"/>
</dbReference>
<evidence type="ECO:0000256" key="5">
    <source>
        <dbReference type="HAMAP-Rule" id="MF_00817"/>
    </source>
</evidence>
<keyword evidence="3 5" id="KW-0521">NADP</keyword>
<reference evidence="7 8" key="1">
    <citation type="submission" date="2020-01" db="EMBL/GenBank/DDBJ databases">
        <title>Genomes of bacteria type strains.</title>
        <authorList>
            <person name="Chen J."/>
            <person name="Zhu S."/>
            <person name="Yang J."/>
        </authorList>
    </citation>
    <scope>NUCLEOTIDE SEQUENCE [LARGE SCALE GENOMIC DNA]</scope>
    <source>
        <strain evidence="7 8">LMG 24078</strain>
    </source>
</reference>
<dbReference type="HAMAP" id="MF_00817">
    <property type="entry name" value="QueF_type2"/>
    <property type="match status" value="1"/>
</dbReference>
<feature type="domain" description="NADPH-dependent 7-cyano-7-deazaguanine reductase N-terminal" evidence="6">
    <location>
        <begin position="26"/>
        <end position="141"/>
    </location>
</feature>
<dbReference type="EC" id="1.7.1.13" evidence="5"/>
<evidence type="ECO:0000256" key="2">
    <source>
        <dbReference type="ARBA" id="ARBA00022785"/>
    </source>
</evidence>
<dbReference type="PANTHER" id="PTHR34354:SF1">
    <property type="entry name" value="NADPH-DEPENDENT 7-CYANO-7-DEAZAGUANINE REDUCTASE"/>
    <property type="match status" value="1"/>
</dbReference>
<dbReference type="Pfam" id="PF14819">
    <property type="entry name" value="QueF_N"/>
    <property type="match status" value="1"/>
</dbReference>
<comment type="subunit">
    <text evidence="5">Homodimer.</text>
</comment>
<accession>A0A6N9TBT6</accession>
<keyword evidence="1 5" id="KW-0963">Cytoplasm</keyword>
<dbReference type="GO" id="GO:0005737">
    <property type="term" value="C:cytoplasm"/>
    <property type="evidence" value="ECO:0007669"/>
    <property type="project" value="UniProtKB-SubCell"/>
</dbReference>
<comment type="function">
    <text evidence="5">Catalyzes the NADPH-dependent reduction of 7-cyano-7-deazaguanine (preQ0) to 7-aminomethyl-7-deazaguanine (preQ1).</text>
</comment>
<comment type="catalytic activity">
    <reaction evidence="5">
        <text>7-aminomethyl-7-carbaguanine + 2 NADP(+) = 7-cyano-7-carbaguanine + 2 NADPH + 3 H(+)</text>
        <dbReference type="Rhea" id="RHEA:13409"/>
        <dbReference type="ChEBI" id="CHEBI:15378"/>
        <dbReference type="ChEBI" id="CHEBI:45075"/>
        <dbReference type="ChEBI" id="CHEBI:57783"/>
        <dbReference type="ChEBI" id="CHEBI:58349"/>
        <dbReference type="ChEBI" id="CHEBI:58703"/>
        <dbReference type="EC" id="1.7.1.13"/>
    </reaction>
</comment>
<dbReference type="AlphaFoldDB" id="A0A6N9TBT6"/>
<comment type="similarity">
    <text evidence="5">Belongs to the GTP cyclohydrolase I family. QueF type 2 subfamily.</text>
</comment>
<organism evidence="7 8">
    <name type="scientific">Alteromonas genovensis</name>
    <dbReference type="NCBI Taxonomy" id="471225"/>
    <lineage>
        <taxon>Bacteria</taxon>
        <taxon>Pseudomonadati</taxon>
        <taxon>Pseudomonadota</taxon>
        <taxon>Gammaproteobacteria</taxon>
        <taxon>Alteromonadales</taxon>
        <taxon>Alteromonadaceae</taxon>
        <taxon>Alteromonas/Salinimonas group</taxon>
        <taxon>Alteromonas</taxon>
    </lineage>
</organism>
<dbReference type="Proteomes" id="UP000471381">
    <property type="component" value="Unassembled WGS sequence"/>
</dbReference>
<feature type="active site" description="Thioimide intermediate" evidence="5">
    <location>
        <position position="201"/>
    </location>
</feature>
<dbReference type="UniPathway" id="UPA00392"/>
<dbReference type="PIRSF" id="PIRSF004750">
    <property type="entry name" value="Nitrile_oxidored_YqcD_prd"/>
    <property type="match status" value="1"/>
</dbReference>
<dbReference type="PANTHER" id="PTHR34354">
    <property type="entry name" value="NADPH-DEPENDENT 7-CYANO-7-DEAZAGUANINE REDUCTASE"/>
    <property type="match status" value="1"/>
</dbReference>
<dbReference type="Pfam" id="PF14489">
    <property type="entry name" value="QueF"/>
    <property type="match status" value="1"/>
</dbReference>
<dbReference type="EMBL" id="JAAAWO010000002">
    <property type="protein sequence ID" value="NDW14601.1"/>
    <property type="molecule type" value="Genomic_DNA"/>
</dbReference>
<feature type="active site" description="Proton donor" evidence="5">
    <location>
        <position position="208"/>
    </location>
</feature>
<keyword evidence="8" id="KW-1185">Reference proteome</keyword>
<feature type="binding site" evidence="5">
    <location>
        <begin position="240"/>
        <end position="241"/>
    </location>
    <ligand>
        <name>substrate</name>
    </ligand>
</feature>
<evidence type="ECO:0000313" key="8">
    <source>
        <dbReference type="Proteomes" id="UP000471381"/>
    </source>
</evidence>
<evidence type="ECO:0000259" key="6">
    <source>
        <dbReference type="Pfam" id="PF14819"/>
    </source>
</evidence>
<dbReference type="InterPro" id="IPR050084">
    <property type="entry name" value="NADPH_dep_7-cyano-7-deazaG_red"/>
</dbReference>
<dbReference type="GO" id="GO:0008616">
    <property type="term" value="P:tRNA queuosine(34) biosynthetic process"/>
    <property type="evidence" value="ECO:0007669"/>
    <property type="project" value="UniProtKB-UniRule"/>
</dbReference>